<organism evidence="1 2">
    <name type="scientific">Lactiplantibacillus fabifermentans DSM 21115</name>
    <dbReference type="NCBI Taxonomy" id="1413187"/>
    <lineage>
        <taxon>Bacteria</taxon>
        <taxon>Bacillati</taxon>
        <taxon>Bacillota</taxon>
        <taxon>Bacilli</taxon>
        <taxon>Lactobacillales</taxon>
        <taxon>Lactobacillaceae</taxon>
        <taxon>Lactiplantibacillus</taxon>
    </lineage>
</organism>
<sequence>MLVIASLWAPSPVSWLVVDKYVKRGYVLAIKILKRINDSCDFVVAANYHPYAKYM</sequence>
<comment type="caution">
    <text evidence="1">The sequence shown here is derived from an EMBL/GenBank/DDBJ whole genome shotgun (WGS) entry which is preliminary data.</text>
</comment>
<gene>
    <name evidence="1" type="ORF">DY78_GL001136</name>
</gene>
<proteinExistence type="predicted"/>
<evidence type="ECO:0000313" key="1">
    <source>
        <dbReference type="EMBL" id="KRO25686.1"/>
    </source>
</evidence>
<dbReference type="EMBL" id="AYGX02000144">
    <property type="protein sequence ID" value="KRO25686.1"/>
    <property type="molecule type" value="Genomic_DNA"/>
</dbReference>
<evidence type="ECO:0000313" key="2">
    <source>
        <dbReference type="Proteomes" id="UP000050920"/>
    </source>
</evidence>
<keyword evidence="2" id="KW-1185">Reference proteome</keyword>
<dbReference type="AlphaFoldDB" id="A0A0R2NIR5"/>
<name>A0A0R2NIR5_9LACO</name>
<protein>
    <submittedName>
        <fullName evidence="1">Uncharacterized protein</fullName>
    </submittedName>
</protein>
<accession>A0A0R2NIR5</accession>
<dbReference type="Proteomes" id="UP000050920">
    <property type="component" value="Unassembled WGS sequence"/>
</dbReference>
<reference evidence="1 2" key="1">
    <citation type="journal article" date="2015" name="Genome Announc.">
        <title>Expanding the biotechnology potential of lactobacilli through comparative genomics of 213 strains and associated genera.</title>
        <authorList>
            <person name="Sun Z."/>
            <person name="Harris H.M."/>
            <person name="McCann A."/>
            <person name="Guo C."/>
            <person name="Argimon S."/>
            <person name="Zhang W."/>
            <person name="Yang X."/>
            <person name="Jeffery I.B."/>
            <person name="Cooney J.C."/>
            <person name="Kagawa T.F."/>
            <person name="Liu W."/>
            <person name="Song Y."/>
            <person name="Salvetti E."/>
            <person name="Wrobel A."/>
            <person name="Rasinkangas P."/>
            <person name="Parkhill J."/>
            <person name="Rea M.C."/>
            <person name="O'Sullivan O."/>
            <person name="Ritari J."/>
            <person name="Douillard F.P."/>
            <person name="Paul Ross R."/>
            <person name="Yang R."/>
            <person name="Briner A.E."/>
            <person name="Felis G.E."/>
            <person name="de Vos W.M."/>
            <person name="Barrangou R."/>
            <person name="Klaenhammer T.R."/>
            <person name="Caufield P.W."/>
            <person name="Cui Y."/>
            <person name="Zhang H."/>
            <person name="O'Toole P.W."/>
        </authorList>
    </citation>
    <scope>NUCLEOTIDE SEQUENCE [LARGE SCALE GENOMIC DNA]</scope>
    <source>
        <strain evidence="1 2">DSM 21115</strain>
    </source>
</reference>